<evidence type="ECO:0000313" key="4">
    <source>
        <dbReference type="Proteomes" id="UP000027265"/>
    </source>
</evidence>
<reference evidence="4" key="1">
    <citation type="journal article" date="2014" name="Proc. Natl. Acad. Sci. U.S.A.">
        <title>Extensive sampling of basidiomycete genomes demonstrates inadequacy of the white-rot/brown-rot paradigm for wood decay fungi.</title>
        <authorList>
            <person name="Riley R."/>
            <person name="Salamov A.A."/>
            <person name="Brown D.W."/>
            <person name="Nagy L.G."/>
            <person name="Floudas D."/>
            <person name="Held B.W."/>
            <person name="Levasseur A."/>
            <person name="Lombard V."/>
            <person name="Morin E."/>
            <person name="Otillar R."/>
            <person name="Lindquist E.A."/>
            <person name="Sun H."/>
            <person name="LaButti K.M."/>
            <person name="Schmutz J."/>
            <person name="Jabbour D."/>
            <person name="Luo H."/>
            <person name="Baker S.E."/>
            <person name="Pisabarro A.G."/>
            <person name="Walton J.D."/>
            <person name="Blanchette R.A."/>
            <person name="Henrissat B."/>
            <person name="Martin F."/>
            <person name="Cullen D."/>
            <person name="Hibbett D.S."/>
            <person name="Grigoriev I.V."/>
        </authorList>
    </citation>
    <scope>NUCLEOTIDE SEQUENCE [LARGE SCALE GENOMIC DNA]</scope>
    <source>
        <strain evidence="4">MUCL 33604</strain>
    </source>
</reference>
<dbReference type="HOGENOM" id="CLU_035509_15_2_1"/>
<dbReference type="EMBL" id="KL197723">
    <property type="protein sequence ID" value="KDQ56053.1"/>
    <property type="molecule type" value="Genomic_DNA"/>
</dbReference>
<protein>
    <recommendedName>
        <fullName evidence="2">DUF6533 domain-containing protein</fullName>
    </recommendedName>
</protein>
<keyword evidence="4" id="KW-1185">Reference proteome</keyword>
<evidence type="ECO:0000259" key="2">
    <source>
        <dbReference type="Pfam" id="PF20151"/>
    </source>
</evidence>
<keyword evidence="1" id="KW-1133">Transmembrane helix</keyword>
<name>A0A067PMM7_9AGAM</name>
<dbReference type="STRING" id="933084.A0A067PMM7"/>
<feature type="transmembrane region" description="Helical" evidence="1">
    <location>
        <begin position="119"/>
        <end position="142"/>
    </location>
</feature>
<gene>
    <name evidence="3" type="ORF">JAAARDRAFT_36849</name>
</gene>
<feature type="transmembrane region" description="Helical" evidence="1">
    <location>
        <begin position="171"/>
        <end position="196"/>
    </location>
</feature>
<dbReference type="Pfam" id="PF20151">
    <property type="entry name" value="DUF6533"/>
    <property type="match status" value="1"/>
</dbReference>
<keyword evidence="1" id="KW-0472">Membrane</keyword>
<organism evidence="3 4">
    <name type="scientific">Jaapia argillacea MUCL 33604</name>
    <dbReference type="NCBI Taxonomy" id="933084"/>
    <lineage>
        <taxon>Eukaryota</taxon>
        <taxon>Fungi</taxon>
        <taxon>Dikarya</taxon>
        <taxon>Basidiomycota</taxon>
        <taxon>Agaricomycotina</taxon>
        <taxon>Agaricomycetes</taxon>
        <taxon>Agaricomycetidae</taxon>
        <taxon>Jaapiales</taxon>
        <taxon>Jaapiaceae</taxon>
        <taxon>Jaapia</taxon>
    </lineage>
</organism>
<sequence length="313" mass="36075">MQDFDPVGLVQHLQFLRLVQLSTTFATIYDHLIVFDQEVVLIWQRPGISAKIFFLLTRYCGDDFVITMLIFLTEATSDNVSFSCHNRILLQIWAAAIPAWIVQFIMWFRVYALYNRAKWVLALTFTCLIIQIAISMVLFALYQDVRVIAVKFDIWTTCVVTEMPAYSIGTWLSMMVFEGTLFALVLYKTVVHLLWFNYPWTRNGATEVLLRDNILHFLVIFSIYCFKVIAWFALPIIWVEVLSSLNVTATCTLGCRLLLNIRDASYRHEECVNTEEIDFQMRELVDGLHRGALASGGDPTDSSVCRRCDDEGD</sequence>
<dbReference type="InParanoid" id="A0A067PMM7"/>
<feature type="transmembrane region" description="Helical" evidence="1">
    <location>
        <begin position="92"/>
        <end position="112"/>
    </location>
</feature>
<evidence type="ECO:0000256" key="1">
    <source>
        <dbReference type="SAM" id="Phobius"/>
    </source>
</evidence>
<accession>A0A067PMM7</accession>
<feature type="domain" description="DUF6533" evidence="2">
    <location>
        <begin position="19"/>
        <end position="61"/>
    </location>
</feature>
<feature type="transmembrane region" description="Helical" evidence="1">
    <location>
        <begin position="217"/>
        <end position="238"/>
    </location>
</feature>
<dbReference type="OrthoDB" id="3242376at2759"/>
<dbReference type="AlphaFoldDB" id="A0A067PMM7"/>
<dbReference type="Proteomes" id="UP000027265">
    <property type="component" value="Unassembled WGS sequence"/>
</dbReference>
<dbReference type="InterPro" id="IPR045340">
    <property type="entry name" value="DUF6533"/>
</dbReference>
<proteinExistence type="predicted"/>
<evidence type="ECO:0000313" key="3">
    <source>
        <dbReference type="EMBL" id="KDQ56053.1"/>
    </source>
</evidence>
<keyword evidence="1" id="KW-0812">Transmembrane</keyword>